<dbReference type="OrthoDB" id="10264306at2759"/>
<dbReference type="EMBL" id="HG739125">
    <property type="protein sequence ID" value="CDP09822.1"/>
    <property type="molecule type" value="Genomic_DNA"/>
</dbReference>
<dbReference type="PANTHER" id="PTHR14237">
    <property type="entry name" value="MOLYBDOPTERIN COFACTOR SULFURASE MOSC"/>
    <property type="match status" value="1"/>
</dbReference>
<dbReference type="Gramene" id="CDP09822">
    <property type="protein sequence ID" value="CDP09822"/>
    <property type="gene ID" value="GSCOC_T00030294001"/>
</dbReference>
<evidence type="ECO:0000313" key="2">
    <source>
        <dbReference type="Proteomes" id="UP000295252"/>
    </source>
</evidence>
<dbReference type="SUPFAM" id="SSF53383">
    <property type="entry name" value="PLP-dependent transferases"/>
    <property type="match status" value="1"/>
</dbReference>
<gene>
    <name evidence="1" type="ORF">GSCOC_T00030294001</name>
</gene>
<organism evidence="1 2">
    <name type="scientific">Coffea canephora</name>
    <name type="common">Robusta coffee</name>
    <dbReference type="NCBI Taxonomy" id="49390"/>
    <lineage>
        <taxon>Eukaryota</taxon>
        <taxon>Viridiplantae</taxon>
        <taxon>Streptophyta</taxon>
        <taxon>Embryophyta</taxon>
        <taxon>Tracheophyta</taxon>
        <taxon>Spermatophyta</taxon>
        <taxon>Magnoliopsida</taxon>
        <taxon>eudicotyledons</taxon>
        <taxon>Gunneridae</taxon>
        <taxon>Pentapetalae</taxon>
        <taxon>asterids</taxon>
        <taxon>lamiids</taxon>
        <taxon>Gentianales</taxon>
        <taxon>Rubiaceae</taxon>
        <taxon>Ixoroideae</taxon>
        <taxon>Gardenieae complex</taxon>
        <taxon>Bertiereae - Coffeeae clade</taxon>
        <taxon>Coffeeae</taxon>
        <taxon>Coffea</taxon>
    </lineage>
</organism>
<dbReference type="STRING" id="49390.A0A068UNE6"/>
<dbReference type="InterPro" id="IPR015421">
    <property type="entry name" value="PyrdxlP-dep_Trfase_major"/>
</dbReference>
<reference evidence="2" key="1">
    <citation type="journal article" date="2014" name="Science">
        <title>The coffee genome provides insight into the convergent evolution of caffeine biosynthesis.</title>
        <authorList>
            <person name="Denoeud F."/>
            <person name="Carretero-Paulet L."/>
            <person name="Dereeper A."/>
            <person name="Droc G."/>
            <person name="Guyot R."/>
            <person name="Pietrella M."/>
            <person name="Zheng C."/>
            <person name="Alberti A."/>
            <person name="Anthony F."/>
            <person name="Aprea G."/>
            <person name="Aury J.M."/>
            <person name="Bento P."/>
            <person name="Bernard M."/>
            <person name="Bocs S."/>
            <person name="Campa C."/>
            <person name="Cenci A."/>
            <person name="Combes M.C."/>
            <person name="Crouzillat D."/>
            <person name="Da Silva C."/>
            <person name="Daddiego L."/>
            <person name="De Bellis F."/>
            <person name="Dussert S."/>
            <person name="Garsmeur O."/>
            <person name="Gayraud T."/>
            <person name="Guignon V."/>
            <person name="Jahn K."/>
            <person name="Jamilloux V."/>
            <person name="Joet T."/>
            <person name="Labadie K."/>
            <person name="Lan T."/>
            <person name="Leclercq J."/>
            <person name="Lepelley M."/>
            <person name="Leroy T."/>
            <person name="Li L.T."/>
            <person name="Librado P."/>
            <person name="Lopez L."/>
            <person name="Munoz A."/>
            <person name="Noel B."/>
            <person name="Pallavicini A."/>
            <person name="Perrotta G."/>
            <person name="Poncet V."/>
            <person name="Pot D."/>
            <person name="Priyono X."/>
            <person name="Rigoreau M."/>
            <person name="Rouard M."/>
            <person name="Rozas J."/>
            <person name="Tranchant-Dubreuil C."/>
            <person name="VanBuren R."/>
            <person name="Zhang Q."/>
            <person name="Andrade A.C."/>
            <person name="Argout X."/>
            <person name="Bertrand B."/>
            <person name="de Kochko A."/>
            <person name="Graziosi G."/>
            <person name="Henry R.J."/>
            <person name="Jayarama X."/>
            <person name="Ming R."/>
            <person name="Nagai C."/>
            <person name="Rounsley S."/>
            <person name="Sankoff D."/>
            <person name="Giuliano G."/>
            <person name="Albert V.A."/>
            <person name="Wincker P."/>
            <person name="Lashermes P."/>
        </authorList>
    </citation>
    <scope>NUCLEOTIDE SEQUENCE [LARGE SCALE GENOMIC DNA]</scope>
    <source>
        <strain evidence="2">cv. DH200-94</strain>
    </source>
</reference>
<dbReference type="PANTHER" id="PTHR14237:SF64">
    <property type="entry name" value="MOLYBDENUM COFACTOR SULFURASE-LIKE PROTEIN"/>
    <property type="match status" value="1"/>
</dbReference>
<protein>
    <recommendedName>
        <fullName evidence="3">Aminotransferase class V domain-containing protein</fullName>
    </recommendedName>
</protein>
<dbReference type="FunCoup" id="A0A068UNE6">
    <property type="interactions" value="297"/>
</dbReference>
<sequence length="646" mass="73240">MEVPCVREASKACSSWCSNPCLRLLEAPTPTSEFTRTATTPKQDFFSAICSSIRPDTSFTNHESLPPLRELYSDLKNSFPQYSNTDSVDQIRSQEYYHLSLSNHVCLDYTGNGLFSHSQQQNLYSGAAIASTSSSPPPPQDSTASEVPFFDISYKSVNLISLLRYGGERSEFELAMRKRIMKYMNISEDDYSMVFTANQASAFKLLADSYPFRTNHKLLTVYDYKNEATEAMIESSKKHGARILSAKFSWPSLRINAKKLRKMIRKNKKKKKKKRGGLFVFPLQSRMTGATYSYQWMYKAQENGWHVLLDADALAAKEMETLGLTLFLPDFIVCSFFKVFGENPSGFSCLFVKKSSISVLNKSSTSIGVVSLIPTGNLFRQSTISETESKDQIVTLGMLFRREEAGLLSSSFSSSEEAFELQEVKEDGSKTQEEPSFSELLKSDKRVVSNDASPSGIRSSETIECRGLDHADEVGLIVISSRNRYHINWLVNALLCLRHPHSENGAALVKIYGPKISINRAPAVAFNVFDWKGDKIDPILVQKLADRNNVSLACGFLQHVWFENNYKEEKQKILEKENTERREVEHKKKGGQFGSEISVVSASVRFLTNFEDLYRLWAFVSRFLDADFVEKERWRYMALNQKTVEV</sequence>
<dbReference type="Gene3D" id="3.40.640.10">
    <property type="entry name" value="Type I PLP-dependent aspartate aminotransferase-like (Major domain)"/>
    <property type="match status" value="1"/>
</dbReference>
<keyword evidence="2" id="KW-1185">Reference proteome</keyword>
<dbReference type="Proteomes" id="UP000295252">
    <property type="component" value="Chromosome X"/>
</dbReference>
<proteinExistence type="predicted"/>
<name>A0A068UNE6_COFCA</name>
<dbReference type="AlphaFoldDB" id="A0A068UNE6"/>
<evidence type="ECO:0000313" key="1">
    <source>
        <dbReference type="EMBL" id="CDP09822.1"/>
    </source>
</evidence>
<dbReference type="PhylomeDB" id="A0A068UNE6"/>
<accession>A0A068UNE6</accession>
<evidence type="ECO:0008006" key="3">
    <source>
        <dbReference type="Google" id="ProtNLM"/>
    </source>
</evidence>
<dbReference type="InterPro" id="IPR015424">
    <property type="entry name" value="PyrdxlP-dep_Trfase"/>
</dbReference>
<dbReference type="OMA" id="QEQGWHV"/>
<dbReference type="InParanoid" id="A0A068UNE6"/>